<dbReference type="RefSeq" id="WP_189445319.1">
    <property type="nucleotide sequence ID" value="NZ_BMZI01000006.1"/>
</dbReference>
<reference evidence="3" key="1">
    <citation type="journal article" date="2019" name="Int. J. Syst. Evol. Microbiol.">
        <title>The Global Catalogue of Microorganisms (GCM) 10K type strain sequencing project: providing services to taxonomists for standard genome sequencing and annotation.</title>
        <authorList>
            <consortium name="The Broad Institute Genomics Platform"/>
            <consortium name="The Broad Institute Genome Sequencing Center for Infectious Disease"/>
            <person name="Wu L."/>
            <person name="Ma J."/>
        </authorList>
    </citation>
    <scope>NUCLEOTIDE SEQUENCE [LARGE SCALE GENOMIC DNA]</scope>
    <source>
        <strain evidence="3">KCTC 32998</strain>
    </source>
</reference>
<evidence type="ECO:0000259" key="1">
    <source>
        <dbReference type="PROSITE" id="PS50995"/>
    </source>
</evidence>
<dbReference type="InterPro" id="IPR036390">
    <property type="entry name" value="WH_DNA-bd_sf"/>
</dbReference>
<dbReference type="InterPro" id="IPR000835">
    <property type="entry name" value="HTH_MarR-typ"/>
</dbReference>
<protein>
    <submittedName>
        <fullName evidence="2">MarR family transcriptional regulator</fullName>
    </submittedName>
</protein>
<evidence type="ECO:0000313" key="2">
    <source>
        <dbReference type="EMBL" id="GHB27545.1"/>
    </source>
</evidence>
<organism evidence="2 3">
    <name type="scientific">Salinicola rhizosphaerae</name>
    <dbReference type="NCBI Taxonomy" id="1443141"/>
    <lineage>
        <taxon>Bacteria</taxon>
        <taxon>Pseudomonadati</taxon>
        <taxon>Pseudomonadota</taxon>
        <taxon>Gammaproteobacteria</taxon>
        <taxon>Oceanospirillales</taxon>
        <taxon>Halomonadaceae</taxon>
        <taxon>Salinicola</taxon>
    </lineage>
</organism>
<evidence type="ECO:0000313" key="3">
    <source>
        <dbReference type="Proteomes" id="UP000646745"/>
    </source>
</evidence>
<gene>
    <name evidence="2" type="ORF">GCM10009038_27760</name>
</gene>
<dbReference type="PANTHER" id="PTHR33164">
    <property type="entry name" value="TRANSCRIPTIONAL REGULATOR, MARR FAMILY"/>
    <property type="match status" value="1"/>
</dbReference>
<comment type="caution">
    <text evidence="2">The sequence shown here is derived from an EMBL/GenBank/DDBJ whole genome shotgun (WGS) entry which is preliminary data.</text>
</comment>
<dbReference type="SUPFAM" id="SSF46785">
    <property type="entry name" value="Winged helix' DNA-binding domain"/>
    <property type="match status" value="1"/>
</dbReference>
<dbReference type="PANTHER" id="PTHR33164:SF57">
    <property type="entry name" value="MARR-FAMILY TRANSCRIPTIONAL REGULATOR"/>
    <property type="match status" value="1"/>
</dbReference>
<feature type="domain" description="HTH marR-type" evidence="1">
    <location>
        <begin position="3"/>
        <end position="137"/>
    </location>
</feature>
<dbReference type="InterPro" id="IPR039422">
    <property type="entry name" value="MarR/SlyA-like"/>
</dbReference>
<dbReference type="PROSITE" id="PS50995">
    <property type="entry name" value="HTH_MARR_2"/>
    <property type="match status" value="1"/>
</dbReference>
<dbReference type="InterPro" id="IPR036388">
    <property type="entry name" value="WH-like_DNA-bd_sf"/>
</dbReference>
<sequence>MSDPQVGEALHQLMHAYKRALRRAYRDADLELSVSHIRALKAIRTLAPCTAQHISQRTQRDKAQITRLLKDLLAADVIARSPHPDDRRSQILSLTPMGFAVLSRIDASERQVHDNLAQRLNVDDLDAFLRLSRLMIDNLQ</sequence>
<keyword evidence="3" id="KW-1185">Reference proteome</keyword>
<dbReference type="SMART" id="SM00347">
    <property type="entry name" value="HTH_MARR"/>
    <property type="match status" value="1"/>
</dbReference>
<dbReference type="Pfam" id="PF12802">
    <property type="entry name" value="MarR_2"/>
    <property type="match status" value="1"/>
</dbReference>
<dbReference type="Gene3D" id="1.10.10.10">
    <property type="entry name" value="Winged helix-like DNA-binding domain superfamily/Winged helix DNA-binding domain"/>
    <property type="match status" value="1"/>
</dbReference>
<name>A0ABQ3E9F1_9GAMM</name>
<proteinExistence type="predicted"/>
<accession>A0ABQ3E9F1</accession>
<dbReference type="EMBL" id="BMZI01000006">
    <property type="protein sequence ID" value="GHB27545.1"/>
    <property type="molecule type" value="Genomic_DNA"/>
</dbReference>
<dbReference type="Proteomes" id="UP000646745">
    <property type="component" value="Unassembled WGS sequence"/>
</dbReference>